<evidence type="ECO:0000256" key="2">
    <source>
        <dbReference type="ARBA" id="ARBA00011081"/>
    </source>
</evidence>
<dbReference type="Gene3D" id="3.40.50.970">
    <property type="match status" value="2"/>
</dbReference>
<keyword evidence="5 10" id="KW-0479">Metal-binding</keyword>
<dbReference type="Proteomes" id="UP001165041">
    <property type="component" value="Unassembled WGS sequence"/>
</dbReference>
<gene>
    <name evidence="12" type="primary">dxs2</name>
    <name evidence="10" type="synonym">dxs</name>
    <name evidence="12" type="ORF">Kpho02_49460</name>
</gene>
<evidence type="ECO:0000256" key="9">
    <source>
        <dbReference type="ARBA" id="ARBA00023229"/>
    </source>
</evidence>
<dbReference type="PANTHER" id="PTHR43322:SF5">
    <property type="entry name" value="1-DEOXY-D-XYLULOSE-5-PHOSPHATE SYNTHASE, CHLOROPLASTIC"/>
    <property type="match status" value="1"/>
</dbReference>
<evidence type="ECO:0000256" key="8">
    <source>
        <dbReference type="ARBA" id="ARBA00023052"/>
    </source>
</evidence>
<dbReference type="InterPro" id="IPR033248">
    <property type="entry name" value="Transketolase_C"/>
</dbReference>
<evidence type="ECO:0000256" key="4">
    <source>
        <dbReference type="ARBA" id="ARBA00022679"/>
    </source>
</evidence>
<dbReference type="GO" id="GO:0009228">
    <property type="term" value="P:thiamine biosynthetic process"/>
    <property type="evidence" value="ECO:0007669"/>
    <property type="project" value="UniProtKB-UniRule"/>
</dbReference>
<feature type="binding site" evidence="10">
    <location>
        <position position="251"/>
    </location>
    <ligand>
        <name>thiamine diphosphate</name>
        <dbReference type="ChEBI" id="CHEBI:58937"/>
    </ligand>
</feature>
<dbReference type="EMBL" id="BSSA01000019">
    <property type="protein sequence ID" value="GLW72647.1"/>
    <property type="molecule type" value="Genomic_DNA"/>
</dbReference>
<dbReference type="GO" id="GO:0016114">
    <property type="term" value="P:terpenoid biosynthetic process"/>
    <property type="evidence" value="ECO:0007669"/>
    <property type="project" value="UniProtKB-UniRule"/>
</dbReference>
<dbReference type="RefSeq" id="WP_285738336.1">
    <property type="nucleotide sequence ID" value="NZ_BSSA01000019.1"/>
</dbReference>
<dbReference type="SUPFAM" id="SSF52518">
    <property type="entry name" value="Thiamin diphosphate-binding fold (THDP-binding)"/>
    <property type="match status" value="2"/>
</dbReference>
<dbReference type="SUPFAM" id="SSF52922">
    <property type="entry name" value="TK C-terminal domain-like"/>
    <property type="match status" value="1"/>
</dbReference>
<dbReference type="EC" id="2.2.1.7" evidence="10"/>
<dbReference type="Pfam" id="PF02780">
    <property type="entry name" value="Transketolase_C"/>
    <property type="match status" value="1"/>
</dbReference>
<feature type="binding site" evidence="10">
    <location>
        <position position="176"/>
    </location>
    <ligand>
        <name>thiamine diphosphate</name>
        <dbReference type="ChEBI" id="CHEBI:58937"/>
    </ligand>
</feature>
<dbReference type="Gene3D" id="3.40.50.920">
    <property type="match status" value="1"/>
</dbReference>
<evidence type="ECO:0000256" key="10">
    <source>
        <dbReference type="HAMAP-Rule" id="MF_00315"/>
    </source>
</evidence>
<dbReference type="HAMAP" id="MF_00315">
    <property type="entry name" value="DXP_synth"/>
    <property type="match status" value="1"/>
</dbReference>
<dbReference type="SMART" id="SM00861">
    <property type="entry name" value="Transket_pyr"/>
    <property type="match status" value="1"/>
</dbReference>
<comment type="pathway">
    <text evidence="1 10">Metabolic intermediate biosynthesis; 1-deoxy-D-xylulose 5-phosphate biosynthesis; 1-deoxy-D-xylulose 5-phosphate from D-glyceraldehyde 3-phosphate and pyruvate: step 1/1.</text>
</comment>
<keyword evidence="8 10" id="KW-0786">Thiamine pyrophosphate</keyword>
<comment type="cofactor">
    <cofactor evidence="10">
        <name>thiamine diphosphate</name>
        <dbReference type="ChEBI" id="CHEBI:58937"/>
    </cofactor>
    <text evidence="10">Binds 1 thiamine pyrophosphate per subunit.</text>
</comment>
<dbReference type="InterPro" id="IPR005477">
    <property type="entry name" value="Dxylulose-5-P_synthase"/>
</dbReference>
<comment type="function">
    <text evidence="10">Catalyzes the acyloin condensation reaction between C atoms 2 and 3 of pyruvate and glyceraldehyde 3-phosphate to yield 1-deoxy-D-xylulose-5-phosphate (DXP).</text>
</comment>
<comment type="similarity">
    <text evidence="2 10">Belongs to the transketolase family. DXPS subfamily.</text>
</comment>
<dbReference type="InterPro" id="IPR005475">
    <property type="entry name" value="Transketolase-like_Pyr-bd"/>
</dbReference>
<evidence type="ECO:0000256" key="7">
    <source>
        <dbReference type="ARBA" id="ARBA00022977"/>
    </source>
</evidence>
<comment type="cofactor">
    <cofactor evidence="10">
        <name>Mg(2+)</name>
        <dbReference type="ChEBI" id="CHEBI:18420"/>
    </cofactor>
    <text evidence="10">Binds 1 Mg(2+) ion per subunit.</text>
</comment>
<name>A0A9W6V4W5_9ACTN</name>
<evidence type="ECO:0000313" key="12">
    <source>
        <dbReference type="EMBL" id="GLW72647.1"/>
    </source>
</evidence>
<evidence type="ECO:0000313" key="13">
    <source>
        <dbReference type="Proteomes" id="UP001165041"/>
    </source>
</evidence>
<dbReference type="GO" id="GO:0000287">
    <property type="term" value="F:magnesium ion binding"/>
    <property type="evidence" value="ECO:0007669"/>
    <property type="project" value="UniProtKB-UniRule"/>
</dbReference>
<dbReference type="GO" id="GO:0030976">
    <property type="term" value="F:thiamine pyrophosphate binding"/>
    <property type="evidence" value="ECO:0007669"/>
    <property type="project" value="UniProtKB-UniRule"/>
</dbReference>
<evidence type="ECO:0000256" key="6">
    <source>
        <dbReference type="ARBA" id="ARBA00022842"/>
    </source>
</evidence>
<keyword evidence="4 10" id="KW-0808">Transferase</keyword>
<feature type="binding site" evidence="10">
    <location>
        <begin position="148"/>
        <end position="149"/>
    </location>
    <ligand>
        <name>thiamine diphosphate</name>
        <dbReference type="ChEBI" id="CHEBI:58937"/>
    </ligand>
</feature>
<dbReference type="AlphaFoldDB" id="A0A9W6V4W5"/>
<keyword evidence="7 10" id="KW-0784">Thiamine biosynthesis</keyword>
<feature type="binding site" evidence="10">
    <location>
        <position position="147"/>
    </location>
    <ligand>
        <name>Mg(2+)</name>
        <dbReference type="ChEBI" id="CHEBI:18420"/>
    </ligand>
</feature>
<keyword evidence="6 10" id="KW-0460">Magnesium</keyword>
<dbReference type="Pfam" id="PF13292">
    <property type="entry name" value="DXP_synthase_N"/>
    <property type="match status" value="2"/>
</dbReference>
<feature type="domain" description="Transketolase-like pyrimidine-binding" evidence="11">
    <location>
        <begin position="281"/>
        <end position="446"/>
    </location>
</feature>
<dbReference type="PROSITE" id="PS00802">
    <property type="entry name" value="TRANSKETOLASE_2"/>
    <property type="match status" value="1"/>
</dbReference>
<evidence type="ECO:0000256" key="5">
    <source>
        <dbReference type="ARBA" id="ARBA00022723"/>
    </source>
</evidence>
<feature type="binding site" evidence="10">
    <location>
        <begin position="115"/>
        <end position="117"/>
    </location>
    <ligand>
        <name>thiamine diphosphate</name>
        <dbReference type="ChEBI" id="CHEBI:58937"/>
    </ligand>
</feature>
<dbReference type="FunFam" id="3.40.50.970:FF:000010">
    <property type="entry name" value="1-deoxy-D-xylulose-5-phosphate synthase"/>
    <property type="match status" value="1"/>
</dbReference>
<dbReference type="InterPro" id="IPR009014">
    <property type="entry name" value="Transketo_C/PFOR_II"/>
</dbReference>
<dbReference type="InterPro" id="IPR029061">
    <property type="entry name" value="THDP-binding"/>
</dbReference>
<dbReference type="Pfam" id="PF02779">
    <property type="entry name" value="Transket_pyr"/>
    <property type="match status" value="1"/>
</dbReference>
<organism evidence="12 13">
    <name type="scientific">Kitasatospora phosalacinea</name>
    <dbReference type="NCBI Taxonomy" id="2065"/>
    <lineage>
        <taxon>Bacteria</taxon>
        <taxon>Bacillati</taxon>
        <taxon>Actinomycetota</taxon>
        <taxon>Actinomycetes</taxon>
        <taxon>Kitasatosporales</taxon>
        <taxon>Streptomycetaceae</taxon>
        <taxon>Kitasatospora</taxon>
    </lineage>
</organism>
<sequence length="609" mass="63452">MTDLLSRAATPAGLRTLDDQDLPELASDIRELMVRTVSRSGGHLGASLGVVELTIALHRVFDSPRDALVFDTGHQTYPHKILTGRAADFDTLRRRGGLSGYPSRAESAHDWTESSHASTSLAYADGLARAFHRTGAPDRRVVAVVGDGALTGGAAFEALNSIGAHATPVVVVLNDNTRSYDPTAGALAAHLARLRSGEAPAGRNLFTDLGFHYLGPVDGHDLTATQDALREAAALGRPVLVHTVTDKGRGYAPAEADTDDRMHACGVIDPRTGRPLTPAAPSWTSVLGAELTALAEDRPDLVALTAAMRLPVGLGPFSARFPDRTFDSGIAEQHAVTSAAGLAAGGLHPVVCLYATFLNRAVDQLLMDVALHRLPVTLVLDRAGVTGPDGASHHGLWDLALLSRVPGLRIAAPRDPARLRELLREAVDTTDGPTAVRFPKATAGPDLPALAAMDGIDLLHRTPRAALDVLLIAIGATAPAALDAARILERHGLGVTVADPRWVVPVNPALAHLADRHRVALSIEDGVREGGAGALIAQHSADHGTTPVHPVGLPTRFLAHGERAELLAAAGLSGPALADTARALLARATGAAAAHDLSHPAHPNPGRTS</sequence>
<dbReference type="CDD" id="cd07033">
    <property type="entry name" value="TPP_PYR_DXS_TK_like"/>
    <property type="match status" value="1"/>
</dbReference>
<proteinExistence type="inferred from homology"/>
<dbReference type="InterPro" id="IPR020826">
    <property type="entry name" value="Transketolase_BS"/>
</dbReference>
<comment type="catalytic activity">
    <reaction evidence="10">
        <text>D-glyceraldehyde 3-phosphate + pyruvate + H(+) = 1-deoxy-D-xylulose 5-phosphate + CO2</text>
        <dbReference type="Rhea" id="RHEA:12605"/>
        <dbReference type="ChEBI" id="CHEBI:15361"/>
        <dbReference type="ChEBI" id="CHEBI:15378"/>
        <dbReference type="ChEBI" id="CHEBI:16526"/>
        <dbReference type="ChEBI" id="CHEBI:57792"/>
        <dbReference type="ChEBI" id="CHEBI:59776"/>
        <dbReference type="EC" id="2.2.1.7"/>
    </reaction>
</comment>
<comment type="subunit">
    <text evidence="3 10">Homodimer.</text>
</comment>
<feature type="binding site" evidence="10">
    <location>
        <position position="332"/>
    </location>
    <ligand>
        <name>thiamine diphosphate</name>
        <dbReference type="ChEBI" id="CHEBI:58937"/>
    </ligand>
</feature>
<evidence type="ECO:0000259" key="11">
    <source>
        <dbReference type="SMART" id="SM00861"/>
    </source>
</evidence>
<keyword evidence="9 10" id="KW-0414">Isoprene biosynthesis</keyword>
<reference evidence="12" key="1">
    <citation type="submission" date="2023-02" db="EMBL/GenBank/DDBJ databases">
        <title>Kitasatospora phosalacinea NBRC 14627.</title>
        <authorList>
            <person name="Ichikawa N."/>
            <person name="Sato H."/>
            <person name="Tonouchi N."/>
        </authorList>
    </citation>
    <scope>NUCLEOTIDE SEQUENCE</scope>
    <source>
        <strain evidence="12">NBRC 14627</strain>
    </source>
</reference>
<comment type="caution">
    <text evidence="12">The sequence shown here is derived from an EMBL/GenBank/DDBJ whole genome shotgun (WGS) entry which is preliminary data.</text>
</comment>
<evidence type="ECO:0000256" key="3">
    <source>
        <dbReference type="ARBA" id="ARBA00011738"/>
    </source>
</evidence>
<evidence type="ECO:0000256" key="1">
    <source>
        <dbReference type="ARBA" id="ARBA00004980"/>
    </source>
</evidence>
<accession>A0A9W6V4W5</accession>
<dbReference type="PANTHER" id="PTHR43322">
    <property type="entry name" value="1-D-DEOXYXYLULOSE 5-PHOSPHATE SYNTHASE-RELATED"/>
    <property type="match status" value="1"/>
</dbReference>
<protein>
    <recommendedName>
        <fullName evidence="10">1-deoxy-D-xylulose-5-phosphate synthase</fullName>
        <ecNumber evidence="10">2.2.1.7</ecNumber>
    </recommendedName>
    <alternativeName>
        <fullName evidence="10">1-deoxyxylulose-5-phosphate synthase</fullName>
        <shortName evidence="10">DXP synthase</shortName>
        <shortName evidence="10">DXPS</shortName>
    </alternativeName>
</protein>
<dbReference type="NCBIfam" id="NF003933">
    <property type="entry name" value="PRK05444.2-2"/>
    <property type="match status" value="1"/>
</dbReference>
<dbReference type="GO" id="GO:0008661">
    <property type="term" value="F:1-deoxy-D-xylulose-5-phosphate synthase activity"/>
    <property type="evidence" value="ECO:0007669"/>
    <property type="project" value="UniProtKB-UniRule"/>
</dbReference>
<dbReference type="GO" id="GO:0019288">
    <property type="term" value="P:isopentenyl diphosphate biosynthetic process, methylerythritol 4-phosphate pathway"/>
    <property type="evidence" value="ECO:0007669"/>
    <property type="project" value="TreeGrafter"/>
</dbReference>
<dbReference type="CDD" id="cd02007">
    <property type="entry name" value="TPP_DXS"/>
    <property type="match status" value="1"/>
</dbReference>
<feature type="binding site" evidence="10">
    <location>
        <position position="176"/>
    </location>
    <ligand>
        <name>Mg(2+)</name>
        <dbReference type="ChEBI" id="CHEBI:18420"/>
    </ligand>
</feature>
<dbReference type="GO" id="GO:0005829">
    <property type="term" value="C:cytosol"/>
    <property type="evidence" value="ECO:0007669"/>
    <property type="project" value="TreeGrafter"/>
</dbReference>
<feature type="binding site" evidence="10">
    <location>
        <position position="74"/>
    </location>
    <ligand>
        <name>thiamine diphosphate</name>
        <dbReference type="ChEBI" id="CHEBI:58937"/>
    </ligand>
</feature>